<dbReference type="SUPFAM" id="SSF117281">
    <property type="entry name" value="Kelch motif"/>
    <property type="match status" value="1"/>
</dbReference>
<dbReference type="SMART" id="SM00875">
    <property type="entry name" value="BACK"/>
    <property type="match status" value="1"/>
</dbReference>
<dbReference type="Pfam" id="PF24681">
    <property type="entry name" value="Kelch_KLHDC2_KLHL20_DRC7"/>
    <property type="match status" value="1"/>
</dbReference>
<dbReference type="Gene3D" id="3.30.710.10">
    <property type="entry name" value="Potassium Channel Kv1.1, Chain A"/>
    <property type="match status" value="1"/>
</dbReference>
<reference evidence="3" key="1">
    <citation type="submission" date="2020-04" db="EMBL/GenBank/DDBJ databases">
        <authorList>
            <person name="Alioto T."/>
            <person name="Alioto T."/>
            <person name="Gomez Garrido J."/>
        </authorList>
    </citation>
    <scope>NUCLEOTIDE SEQUENCE</scope>
    <source>
        <strain evidence="3">A484AB</strain>
    </source>
</reference>
<organism evidence="3 4">
    <name type="scientific">Paramuricea clavata</name>
    <name type="common">Red gorgonian</name>
    <name type="synonym">Violescent sea-whip</name>
    <dbReference type="NCBI Taxonomy" id="317549"/>
    <lineage>
        <taxon>Eukaryota</taxon>
        <taxon>Metazoa</taxon>
        <taxon>Cnidaria</taxon>
        <taxon>Anthozoa</taxon>
        <taxon>Octocorallia</taxon>
        <taxon>Malacalcyonacea</taxon>
        <taxon>Plexauridae</taxon>
        <taxon>Paramuricea</taxon>
    </lineage>
</organism>
<dbReference type="PANTHER" id="PTHR24412">
    <property type="entry name" value="KELCH PROTEIN"/>
    <property type="match status" value="1"/>
</dbReference>
<keyword evidence="1" id="KW-0880">Kelch repeat</keyword>
<evidence type="ECO:0000313" key="3">
    <source>
        <dbReference type="EMBL" id="CAB3990475.1"/>
    </source>
</evidence>
<dbReference type="InterPro" id="IPR011705">
    <property type="entry name" value="BACK"/>
</dbReference>
<evidence type="ECO:0000256" key="2">
    <source>
        <dbReference type="ARBA" id="ARBA00022737"/>
    </source>
</evidence>
<comment type="caution">
    <text evidence="3">The sequence shown here is derived from an EMBL/GenBank/DDBJ whole genome shotgun (WGS) entry which is preliminary data.</text>
</comment>
<dbReference type="SUPFAM" id="SSF54695">
    <property type="entry name" value="POZ domain"/>
    <property type="match status" value="1"/>
</dbReference>
<dbReference type="FunFam" id="1.25.40.420:FF:000001">
    <property type="entry name" value="Kelch-like family member 12"/>
    <property type="match status" value="1"/>
</dbReference>
<protein>
    <submittedName>
        <fullName evidence="3">Kelch 8</fullName>
    </submittedName>
</protein>
<dbReference type="PANTHER" id="PTHR24412:SF480">
    <property type="entry name" value="KELCH-LIKE PROTEIN 8"/>
    <property type="match status" value="1"/>
</dbReference>
<dbReference type="Pfam" id="PF00651">
    <property type="entry name" value="BTB"/>
    <property type="match status" value="1"/>
</dbReference>
<accession>A0A6S7GFL7</accession>
<gene>
    <name evidence="3" type="ORF">PACLA_8A020003</name>
</gene>
<dbReference type="AlphaFoldDB" id="A0A6S7GFL7"/>
<dbReference type="SMART" id="SM00225">
    <property type="entry name" value="BTB"/>
    <property type="match status" value="1"/>
</dbReference>
<dbReference type="Proteomes" id="UP001152795">
    <property type="component" value="Unassembled WGS sequence"/>
</dbReference>
<dbReference type="InterPro" id="IPR006652">
    <property type="entry name" value="Kelch_1"/>
</dbReference>
<dbReference type="InterPro" id="IPR011333">
    <property type="entry name" value="SKP1/BTB/POZ_sf"/>
</dbReference>
<dbReference type="OrthoDB" id="45365at2759"/>
<dbReference type="Pfam" id="PF07707">
    <property type="entry name" value="BACK"/>
    <property type="match status" value="1"/>
</dbReference>
<keyword evidence="4" id="KW-1185">Reference proteome</keyword>
<dbReference type="InterPro" id="IPR017096">
    <property type="entry name" value="BTB-kelch_protein"/>
</dbReference>
<evidence type="ECO:0000313" key="4">
    <source>
        <dbReference type="Proteomes" id="UP001152795"/>
    </source>
</evidence>
<sequence length="506" mass="56982">MRRTDLTSPLIIIPPAIISFPARVYRTVCILLHLFDRNRNNINMAENCTQDSYEFFASDTCTTAFEKMEECFSSGELCDVTLIVGERKIHAHRIVLASVSPYFKAMFTNKMSESDQDVITIKDVEEDIFLLLIRFIYSHRVLIHVDNVQSLLQCANILQLDSIVNACCDFIYSHLSISNCLSVRDFVEAHGCVKLVRKVDAFIKLHYLEVTKSQEFLDISVDHLKQLLSGSNLNVPKEEDVFESVIKWIRHSSAKRQHHIGLLMPYVRLPMLPVSYLISMVEKESFVSKNLVCRDLIDEAKNFHLCPEKVPLSARIFPRKSYSGMLFSIGGRGKGGDPFSKIEIYNWLENCWTPGPRLLMPRRHVAAAEIDGVIYAVGGHNGSEHLNTVESFDSTSGSWQLCKSMVICRRGMSVGILNGMLYAIGGLDEATCFNRVERYDPKADEWTEVAPMKVQRGGVAAVGFDGFLYAVGGNNGGCSLSSVEKYDPYRNTWVDVASMNQERAGI</sequence>
<proteinExistence type="predicted"/>
<dbReference type="SMART" id="SM00612">
    <property type="entry name" value="Kelch"/>
    <property type="match status" value="4"/>
</dbReference>
<name>A0A6S7GFL7_PARCT</name>
<dbReference type="Gene3D" id="1.25.40.420">
    <property type="match status" value="1"/>
</dbReference>
<evidence type="ECO:0000256" key="1">
    <source>
        <dbReference type="ARBA" id="ARBA00022441"/>
    </source>
</evidence>
<dbReference type="Gene3D" id="2.120.10.80">
    <property type="entry name" value="Kelch-type beta propeller"/>
    <property type="match status" value="1"/>
</dbReference>
<dbReference type="EMBL" id="CACRXK020001667">
    <property type="protein sequence ID" value="CAB3990475.1"/>
    <property type="molecule type" value="Genomic_DNA"/>
</dbReference>
<dbReference type="PROSITE" id="PS50097">
    <property type="entry name" value="BTB"/>
    <property type="match status" value="1"/>
</dbReference>
<dbReference type="PIRSF" id="PIRSF037037">
    <property type="entry name" value="Kelch-like_protein_gigaxonin"/>
    <property type="match status" value="1"/>
</dbReference>
<dbReference type="InterPro" id="IPR000210">
    <property type="entry name" value="BTB/POZ_dom"/>
</dbReference>
<dbReference type="InterPro" id="IPR015915">
    <property type="entry name" value="Kelch-typ_b-propeller"/>
</dbReference>
<keyword evidence="2" id="KW-0677">Repeat</keyword>